<dbReference type="SMART" id="SM00220">
    <property type="entry name" value="S_TKc"/>
    <property type="match status" value="1"/>
</dbReference>
<evidence type="ECO:0000256" key="2">
    <source>
        <dbReference type="ARBA" id="ARBA00022679"/>
    </source>
</evidence>
<feature type="compositionally biased region" description="Basic residues" evidence="7">
    <location>
        <begin position="552"/>
        <end position="564"/>
    </location>
</feature>
<sequence length="574" mass="64152">MSTRVQFPEGSDNQELTAKNSNSSSQTLLNAISNNSTDSLNSLRSKMLSEADSSSHRLYSSSGENFDEILDNKDNETSPNSPQNNFTIDSKGQKTHRLADSKQTDEKSTDSGYMKDIKNNENANHANYNVNIETVPTIKKWNFEQPQIVEITEDVGVPEATWERWLKRISNDDLIIENKRLKDDTDEFDLQILAPLGKGVSGSVFLCKIMKSLRDPSLDGNLLAVKIYKTNTVAISQSENEMVMIPYVQRLSGTSKKSVIPSICHSTKIQGHPALIMNLYGPTLFQIIAIRNYIGLPLTVIRSILTQLLQGLVNLESRGIVHADIKPENVLISLSRFGKTTSFADYTARISQISQTFTTDDYEAPGCLDIALVDWSSSSMGYSQSAPYVQSRYYRAPEVLLRSKYGPSADIWSLGCLAAEMFLGSPLFPGGDEIDMLRQIQLKLGLLPSSLIKKMGDNSLAKHSDEWRIDPSMYVPGNFEIFLRERSGRDDFDFLAFINILRLMLQLNPDARISASSAMLHPFITGSTSQQPMRVITRRDSMMEDSASSSHSRVRRLAIKRKGNSNRDDQSSEV</sequence>
<evidence type="ECO:0000256" key="3">
    <source>
        <dbReference type="ARBA" id="ARBA00022741"/>
    </source>
</evidence>
<keyword evidence="1" id="KW-0723">Serine/threonine-protein kinase</keyword>
<evidence type="ECO:0000313" key="9">
    <source>
        <dbReference type="EMBL" id="OHS95023.1"/>
    </source>
</evidence>
<dbReference type="InterPro" id="IPR017441">
    <property type="entry name" value="Protein_kinase_ATP_BS"/>
</dbReference>
<evidence type="ECO:0000256" key="5">
    <source>
        <dbReference type="ARBA" id="ARBA00022840"/>
    </source>
</evidence>
<dbReference type="AlphaFoldDB" id="A0A1J4J9X6"/>
<dbReference type="GeneID" id="94830335"/>
<dbReference type="Pfam" id="PF00069">
    <property type="entry name" value="Pkinase"/>
    <property type="match status" value="1"/>
</dbReference>
<proteinExistence type="predicted"/>
<accession>A0A1J4J9X6</accession>
<feature type="compositionally biased region" description="Polar residues" evidence="7">
    <location>
        <begin position="1"/>
        <end position="44"/>
    </location>
</feature>
<dbReference type="PROSITE" id="PS00107">
    <property type="entry name" value="PROTEIN_KINASE_ATP"/>
    <property type="match status" value="1"/>
</dbReference>
<dbReference type="GO" id="GO:0005524">
    <property type="term" value="F:ATP binding"/>
    <property type="evidence" value="ECO:0007669"/>
    <property type="project" value="UniProtKB-UniRule"/>
</dbReference>
<feature type="binding site" evidence="6">
    <location>
        <position position="226"/>
    </location>
    <ligand>
        <name>ATP</name>
        <dbReference type="ChEBI" id="CHEBI:30616"/>
    </ligand>
</feature>
<dbReference type="RefSeq" id="XP_068348160.1">
    <property type="nucleotide sequence ID" value="XM_068495631.1"/>
</dbReference>
<dbReference type="PANTHER" id="PTHR24058:SF17">
    <property type="entry name" value="HOMEODOMAIN INTERACTING PROTEIN KINASE, ISOFORM D"/>
    <property type="match status" value="1"/>
</dbReference>
<feature type="region of interest" description="Disordered" evidence="7">
    <location>
        <begin position="541"/>
        <end position="574"/>
    </location>
</feature>
<dbReference type="Gene3D" id="1.10.510.10">
    <property type="entry name" value="Transferase(Phosphotransferase) domain 1"/>
    <property type="match status" value="1"/>
</dbReference>
<feature type="domain" description="Protein kinase" evidence="8">
    <location>
        <begin position="190"/>
        <end position="524"/>
    </location>
</feature>
<keyword evidence="2" id="KW-0808">Transferase</keyword>
<dbReference type="VEuPathDB" id="TrichDB:TRFO_10731"/>
<evidence type="ECO:0000256" key="6">
    <source>
        <dbReference type="PROSITE-ProRule" id="PRU10141"/>
    </source>
</evidence>
<dbReference type="PANTHER" id="PTHR24058">
    <property type="entry name" value="DUAL SPECIFICITY PROTEIN KINASE"/>
    <property type="match status" value="1"/>
</dbReference>
<name>A0A1J4J9X6_9EUKA</name>
<evidence type="ECO:0000259" key="8">
    <source>
        <dbReference type="PROSITE" id="PS50011"/>
    </source>
</evidence>
<dbReference type="InterPro" id="IPR050494">
    <property type="entry name" value="Ser_Thr_dual-spec_kinase"/>
</dbReference>
<gene>
    <name evidence="9" type="ORF">TRFO_10731</name>
</gene>
<evidence type="ECO:0000256" key="7">
    <source>
        <dbReference type="SAM" id="MobiDB-lite"/>
    </source>
</evidence>
<keyword evidence="5 6" id="KW-0067">ATP-binding</keyword>
<dbReference type="EMBL" id="MLAK01001271">
    <property type="protein sequence ID" value="OHS95023.1"/>
    <property type="molecule type" value="Genomic_DNA"/>
</dbReference>
<feature type="compositionally biased region" description="Basic and acidic residues" evidence="7">
    <location>
        <begin position="97"/>
        <end position="113"/>
    </location>
</feature>
<evidence type="ECO:0000256" key="1">
    <source>
        <dbReference type="ARBA" id="ARBA00022527"/>
    </source>
</evidence>
<keyword evidence="4 9" id="KW-0418">Kinase</keyword>
<reference evidence="9" key="1">
    <citation type="submission" date="2016-10" db="EMBL/GenBank/DDBJ databases">
        <authorList>
            <person name="Benchimol M."/>
            <person name="Almeida L.G."/>
            <person name="Vasconcelos A.T."/>
            <person name="Perreira-Neves A."/>
            <person name="Rosa I.A."/>
            <person name="Tasca T."/>
            <person name="Bogo M.R."/>
            <person name="de Souza W."/>
        </authorList>
    </citation>
    <scope>NUCLEOTIDE SEQUENCE [LARGE SCALE GENOMIC DNA]</scope>
    <source>
        <strain evidence="9">K</strain>
    </source>
</reference>
<dbReference type="SUPFAM" id="SSF56112">
    <property type="entry name" value="Protein kinase-like (PK-like)"/>
    <property type="match status" value="1"/>
</dbReference>
<evidence type="ECO:0000256" key="4">
    <source>
        <dbReference type="ARBA" id="ARBA00022777"/>
    </source>
</evidence>
<feature type="region of interest" description="Disordered" evidence="7">
    <location>
        <begin position="1"/>
        <end position="113"/>
    </location>
</feature>
<feature type="compositionally biased region" description="Polar residues" evidence="7">
    <location>
        <begin position="77"/>
        <end position="90"/>
    </location>
</feature>
<dbReference type="InterPro" id="IPR000719">
    <property type="entry name" value="Prot_kinase_dom"/>
</dbReference>
<dbReference type="Proteomes" id="UP000179807">
    <property type="component" value="Unassembled WGS sequence"/>
</dbReference>
<dbReference type="PROSITE" id="PS50011">
    <property type="entry name" value="PROTEIN_KINASE_DOM"/>
    <property type="match status" value="1"/>
</dbReference>
<feature type="compositionally biased region" description="Basic and acidic residues" evidence="7">
    <location>
        <begin position="565"/>
        <end position="574"/>
    </location>
</feature>
<organism evidence="9 10">
    <name type="scientific">Tritrichomonas foetus</name>
    <dbReference type="NCBI Taxonomy" id="1144522"/>
    <lineage>
        <taxon>Eukaryota</taxon>
        <taxon>Metamonada</taxon>
        <taxon>Parabasalia</taxon>
        <taxon>Tritrichomonadida</taxon>
        <taxon>Tritrichomonadidae</taxon>
        <taxon>Tritrichomonas</taxon>
    </lineage>
</organism>
<dbReference type="InterPro" id="IPR011009">
    <property type="entry name" value="Kinase-like_dom_sf"/>
</dbReference>
<dbReference type="PROSITE" id="PS00108">
    <property type="entry name" value="PROTEIN_KINASE_ST"/>
    <property type="match status" value="1"/>
</dbReference>
<dbReference type="GO" id="GO:0004674">
    <property type="term" value="F:protein serine/threonine kinase activity"/>
    <property type="evidence" value="ECO:0007669"/>
    <property type="project" value="UniProtKB-KW"/>
</dbReference>
<dbReference type="GO" id="GO:0005737">
    <property type="term" value="C:cytoplasm"/>
    <property type="evidence" value="ECO:0007669"/>
    <property type="project" value="TreeGrafter"/>
</dbReference>
<protein>
    <submittedName>
        <fullName evidence="9">CMGC family protein kinase</fullName>
    </submittedName>
</protein>
<keyword evidence="3 6" id="KW-0547">Nucleotide-binding</keyword>
<keyword evidence="10" id="KW-1185">Reference proteome</keyword>
<comment type="caution">
    <text evidence="9">The sequence shown here is derived from an EMBL/GenBank/DDBJ whole genome shotgun (WGS) entry which is preliminary data.</text>
</comment>
<dbReference type="Gene3D" id="3.30.200.20">
    <property type="entry name" value="Phosphorylase Kinase, domain 1"/>
    <property type="match status" value="1"/>
</dbReference>
<dbReference type="GO" id="GO:0004713">
    <property type="term" value="F:protein tyrosine kinase activity"/>
    <property type="evidence" value="ECO:0007669"/>
    <property type="project" value="TreeGrafter"/>
</dbReference>
<evidence type="ECO:0000313" key="10">
    <source>
        <dbReference type="Proteomes" id="UP000179807"/>
    </source>
</evidence>
<dbReference type="OrthoDB" id="5979581at2759"/>
<dbReference type="InterPro" id="IPR008271">
    <property type="entry name" value="Ser/Thr_kinase_AS"/>
</dbReference>